<keyword evidence="2" id="KW-1133">Transmembrane helix</keyword>
<proteinExistence type="predicted"/>
<dbReference type="Proteomes" id="UP001174694">
    <property type="component" value="Unassembled WGS sequence"/>
</dbReference>
<organism evidence="3 4">
    <name type="scientific">Pleurostoma richardsiae</name>
    <dbReference type="NCBI Taxonomy" id="41990"/>
    <lineage>
        <taxon>Eukaryota</taxon>
        <taxon>Fungi</taxon>
        <taxon>Dikarya</taxon>
        <taxon>Ascomycota</taxon>
        <taxon>Pezizomycotina</taxon>
        <taxon>Sordariomycetes</taxon>
        <taxon>Sordariomycetidae</taxon>
        <taxon>Calosphaeriales</taxon>
        <taxon>Pleurostomataceae</taxon>
        <taxon>Pleurostoma</taxon>
    </lineage>
</organism>
<evidence type="ECO:0000313" key="3">
    <source>
        <dbReference type="EMBL" id="KAJ9129997.1"/>
    </source>
</evidence>
<dbReference type="EMBL" id="JANBVO010000114">
    <property type="protein sequence ID" value="KAJ9129997.1"/>
    <property type="molecule type" value="Genomic_DNA"/>
</dbReference>
<keyword evidence="4" id="KW-1185">Reference proteome</keyword>
<gene>
    <name evidence="3" type="ORF">NKR23_g12389</name>
</gene>
<evidence type="ECO:0000313" key="4">
    <source>
        <dbReference type="Proteomes" id="UP001174694"/>
    </source>
</evidence>
<keyword evidence="2" id="KW-0472">Membrane</keyword>
<evidence type="ECO:0000256" key="2">
    <source>
        <dbReference type="SAM" id="Phobius"/>
    </source>
</evidence>
<sequence>MRILTTIKFMNSMPTVNSTKPNEYSAWTPGTPGPFLVAFGGVFIIAFIFVILYLTILQRRNRQSQRDAESAKDKRPTLNDVNPSQKYKDVKGLKTQVTCAPTQSSSIEVCAICLEVLVDQDDVRRLKCKAI</sequence>
<protein>
    <submittedName>
        <fullName evidence="3">Uncharacterized protein</fullName>
    </submittedName>
</protein>
<feature type="region of interest" description="Disordered" evidence="1">
    <location>
        <begin position="62"/>
        <end position="84"/>
    </location>
</feature>
<accession>A0AA38VCU8</accession>
<feature type="compositionally biased region" description="Basic and acidic residues" evidence="1">
    <location>
        <begin position="64"/>
        <end position="77"/>
    </location>
</feature>
<reference evidence="3" key="1">
    <citation type="submission" date="2022-07" db="EMBL/GenBank/DDBJ databases">
        <title>Fungi with potential for degradation of polypropylene.</title>
        <authorList>
            <person name="Gostincar C."/>
        </authorList>
    </citation>
    <scope>NUCLEOTIDE SEQUENCE</scope>
    <source>
        <strain evidence="3">EXF-13308</strain>
    </source>
</reference>
<evidence type="ECO:0000256" key="1">
    <source>
        <dbReference type="SAM" id="MobiDB-lite"/>
    </source>
</evidence>
<feature type="transmembrane region" description="Helical" evidence="2">
    <location>
        <begin position="35"/>
        <end position="56"/>
    </location>
</feature>
<name>A0AA38VCU8_9PEZI</name>
<keyword evidence="2" id="KW-0812">Transmembrane</keyword>
<comment type="caution">
    <text evidence="3">The sequence shown here is derived from an EMBL/GenBank/DDBJ whole genome shotgun (WGS) entry which is preliminary data.</text>
</comment>
<dbReference type="AlphaFoldDB" id="A0AA38VCU8"/>